<feature type="transmembrane region" description="Helical" evidence="1">
    <location>
        <begin position="210"/>
        <end position="234"/>
    </location>
</feature>
<evidence type="ECO:0008006" key="4">
    <source>
        <dbReference type="Google" id="ProtNLM"/>
    </source>
</evidence>
<comment type="caution">
    <text evidence="2">The sequence shown here is derived from an EMBL/GenBank/DDBJ whole genome shotgun (WGS) entry which is preliminary data.</text>
</comment>
<evidence type="ECO:0000313" key="3">
    <source>
        <dbReference type="Proteomes" id="UP000257080"/>
    </source>
</evidence>
<reference evidence="2 3" key="1">
    <citation type="submission" date="2017-04" db="EMBL/GenBank/DDBJ databases">
        <title>Comparative genome analysis of Subtercola boreus.</title>
        <authorList>
            <person name="Cho Y.-J."/>
            <person name="Cho A."/>
            <person name="Kim O.-S."/>
            <person name="Lee J.-I."/>
        </authorList>
    </citation>
    <scope>NUCLEOTIDE SEQUENCE [LARGE SCALE GENOMIC DNA]</scope>
    <source>
        <strain evidence="2 3">P28004</strain>
    </source>
</reference>
<dbReference type="AlphaFoldDB" id="A0A3E0W7C6"/>
<feature type="transmembrane region" description="Helical" evidence="1">
    <location>
        <begin position="43"/>
        <end position="65"/>
    </location>
</feature>
<sequence length="238" mass="26278">MIAVTQVILLLLALFNAYAAALVLARSWLYGTRIYRPMLVNIGLSVLQLVILGILVVGTLAIATIPFLANEVVIFTYLAVVGVVWTLAFPNSAYLITELNFSHRQDDDPVPLWYDIIATLTLTASGIANTIAGLAGIQIFAIIIFDDPNRAEQYPPGWSWVLAIFLIALGTFGIYLGRYLRFNSWDVRHPAGMARKLRTHFTTRGNLTQMALFVSLHTLFLGIVYAMVFLPVYASIAG</sequence>
<keyword evidence="1" id="KW-1133">Transmembrane helix</keyword>
<evidence type="ECO:0000256" key="1">
    <source>
        <dbReference type="SAM" id="Phobius"/>
    </source>
</evidence>
<feature type="transmembrane region" description="Helical" evidence="1">
    <location>
        <begin position="157"/>
        <end position="176"/>
    </location>
</feature>
<dbReference type="InterPro" id="IPR009793">
    <property type="entry name" value="DUF1361"/>
</dbReference>
<organism evidence="2 3">
    <name type="scientific">Subtercola boreus</name>
    <dbReference type="NCBI Taxonomy" id="120213"/>
    <lineage>
        <taxon>Bacteria</taxon>
        <taxon>Bacillati</taxon>
        <taxon>Actinomycetota</taxon>
        <taxon>Actinomycetes</taxon>
        <taxon>Micrococcales</taxon>
        <taxon>Microbacteriaceae</taxon>
        <taxon>Subtercola</taxon>
    </lineage>
</organism>
<name>A0A3E0W7C6_9MICO</name>
<dbReference type="RefSeq" id="WP_116420170.1">
    <property type="nucleotide sequence ID" value="NZ_NBXC01000053.1"/>
</dbReference>
<keyword evidence="1" id="KW-0472">Membrane</keyword>
<feature type="transmembrane region" description="Helical" evidence="1">
    <location>
        <begin position="72"/>
        <end position="96"/>
    </location>
</feature>
<protein>
    <recommendedName>
        <fullName evidence="4">DUF1361 domain-containing protein</fullName>
    </recommendedName>
</protein>
<dbReference type="Proteomes" id="UP000257080">
    <property type="component" value="Unassembled WGS sequence"/>
</dbReference>
<keyword evidence="1" id="KW-0812">Transmembrane</keyword>
<dbReference type="Pfam" id="PF07099">
    <property type="entry name" value="DUF1361"/>
    <property type="match status" value="1"/>
</dbReference>
<dbReference type="EMBL" id="NBXE01000080">
    <property type="protein sequence ID" value="RFA24223.1"/>
    <property type="molecule type" value="Genomic_DNA"/>
</dbReference>
<gene>
    <name evidence="2" type="ORF">B7R25_17150</name>
</gene>
<proteinExistence type="predicted"/>
<dbReference type="OrthoDB" id="4540541at2"/>
<evidence type="ECO:0000313" key="2">
    <source>
        <dbReference type="EMBL" id="RFA24223.1"/>
    </source>
</evidence>
<accession>A0A3E0W7C6</accession>
<feature type="transmembrane region" description="Helical" evidence="1">
    <location>
        <begin position="116"/>
        <end position="145"/>
    </location>
</feature>